<dbReference type="InterPro" id="IPR037459">
    <property type="entry name" value="RhgT-like"/>
</dbReference>
<evidence type="ECO:0000313" key="4">
    <source>
        <dbReference type="EMBL" id="GGF24004.1"/>
    </source>
</evidence>
<dbReference type="RefSeq" id="WP_188377727.1">
    <property type="nucleotide sequence ID" value="NZ_BMEL01000003.1"/>
</dbReference>
<reference evidence="4" key="2">
    <citation type="submission" date="2020-09" db="EMBL/GenBank/DDBJ databases">
        <authorList>
            <person name="Sun Q."/>
            <person name="Zhou Y."/>
        </authorList>
    </citation>
    <scope>NUCLEOTIDE SEQUENCE</scope>
    <source>
        <strain evidence="4">CGMCC 1.12153</strain>
    </source>
</reference>
<dbReference type="SUPFAM" id="SSF52266">
    <property type="entry name" value="SGNH hydrolase"/>
    <property type="match status" value="1"/>
</dbReference>
<keyword evidence="2" id="KW-0378">Hydrolase</keyword>
<evidence type="ECO:0000313" key="5">
    <source>
        <dbReference type="Proteomes" id="UP000660110"/>
    </source>
</evidence>
<gene>
    <name evidence="4" type="primary">rhgT</name>
    <name evidence="4" type="ORF">GCM10010954_23600</name>
</gene>
<comment type="similarity">
    <text evidence="1">Belongs to the 'GDSL' lipolytic enzyme family.</text>
</comment>
<dbReference type="PANTHER" id="PTHR43695:SF1">
    <property type="entry name" value="RHAMNOGALACTURONAN ACETYLESTERASE"/>
    <property type="match status" value="1"/>
</dbReference>
<dbReference type="InterPro" id="IPR013830">
    <property type="entry name" value="SGNH_hydro"/>
</dbReference>
<proteinExistence type="inferred from homology"/>
<keyword evidence="5" id="KW-1185">Reference proteome</keyword>
<reference evidence="4" key="1">
    <citation type="journal article" date="2014" name="Int. J. Syst. Evol. Microbiol.">
        <title>Complete genome sequence of Corynebacterium casei LMG S-19264T (=DSM 44701T), isolated from a smear-ripened cheese.</title>
        <authorList>
            <consortium name="US DOE Joint Genome Institute (JGI-PGF)"/>
            <person name="Walter F."/>
            <person name="Albersmeier A."/>
            <person name="Kalinowski J."/>
            <person name="Ruckert C."/>
        </authorList>
    </citation>
    <scope>NUCLEOTIDE SEQUENCE</scope>
    <source>
        <strain evidence="4">CGMCC 1.12153</strain>
    </source>
</reference>
<feature type="domain" description="SGNH hydrolase-type esterase" evidence="3">
    <location>
        <begin position="10"/>
        <end position="201"/>
    </location>
</feature>
<dbReference type="EMBL" id="BMEL01000003">
    <property type="protein sequence ID" value="GGF24004.1"/>
    <property type="molecule type" value="Genomic_DNA"/>
</dbReference>
<evidence type="ECO:0000256" key="2">
    <source>
        <dbReference type="ARBA" id="ARBA00022801"/>
    </source>
</evidence>
<evidence type="ECO:0000256" key="1">
    <source>
        <dbReference type="ARBA" id="ARBA00008668"/>
    </source>
</evidence>
<dbReference type="PANTHER" id="PTHR43695">
    <property type="entry name" value="PUTATIVE (AFU_ORTHOLOGUE AFUA_2G17250)-RELATED"/>
    <property type="match status" value="1"/>
</dbReference>
<dbReference type="AlphaFoldDB" id="A0A917B5N0"/>
<evidence type="ECO:0000259" key="3">
    <source>
        <dbReference type="Pfam" id="PF13472"/>
    </source>
</evidence>
<dbReference type="Proteomes" id="UP000660110">
    <property type="component" value="Unassembled WGS sequence"/>
</dbReference>
<accession>A0A917B5N0</accession>
<dbReference type="GO" id="GO:0016787">
    <property type="term" value="F:hydrolase activity"/>
    <property type="evidence" value="ECO:0007669"/>
    <property type="project" value="UniProtKB-KW"/>
</dbReference>
<dbReference type="CDD" id="cd01821">
    <property type="entry name" value="Rhamnogalacturan_acetylesterase_like"/>
    <property type="match status" value="1"/>
</dbReference>
<dbReference type="Gene3D" id="3.40.50.1110">
    <property type="entry name" value="SGNH hydrolase"/>
    <property type="match status" value="1"/>
</dbReference>
<name>A0A917B5N0_HALAA</name>
<dbReference type="InterPro" id="IPR036514">
    <property type="entry name" value="SGNH_hydro_sf"/>
</dbReference>
<comment type="caution">
    <text evidence="4">The sequence shown here is derived from an EMBL/GenBank/DDBJ whole genome shotgun (WGS) entry which is preliminary data.</text>
</comment>
<protein>
    <submittedName>
        <fullName evidence="4">Rhamnogalacturonan acetylesterase RhgT</fullName>
    </submittedName>
</protein>
<dbReference type="Pfam" id="PF13472">
    <property type="entry name" value="Lipase_GDSL_2"/>
    <property type="match status" value="1"/>
</dbReference>
<sequence>MKKVQIFIAGDSTAANYEPSSAPQAGWGQLLPFFFSEGAAIHNKAMNGRSSKSFIEEGRLTEISEEIRENDYLLIQFGHNDSKPEAARRTDPFSTYQKYLAEYIDTARSNKATPVLLTPVQRRKFSADGALEQTHGDFPEAMRQLAQKESVHLIDMTELTSHLLNRLGPEESKHLFMWLNKNASANFPDGVQDDTHFTEGGAKEIARIVAASIANMPAALSHYVKI</sequence>
<organism evidence="4 5">
    <name type="scientific">Halobacillus andaensis</name>
    <dbReference type="NCBI Taxonomy" id="1176239"/>
    <lineage>
        <taxon>Bacteria</taxon>
        <taxon>Bacillati</taxon>
        <taxon>Bacillota</taxon>
        <taxon>Bacilli</taxon>
        <taxon>Bacillales</taxon>
        <taxon>Bacillaceae</taxon>
        <taxon>Halobacillus</taxon>
    </lineage>
</organism>